<dbReference type="Pfam" id="PF02472">
    <property type="entry name" value="ExbD"/>
    <property type="match status" value="1"/>
</dbReference>
<evidence type="ECO:0000256" key="7">
    <source>
        <dbReference type="RuleBase" id="RU003879"/>
    </source>
</evidence>
<dbReference type="Proteomes" id="UP000295341">
    <property type="component" value="Unassembled WGS sequence"/>
</dbReference>
<comment type="subcellular location">
    <subcellularLocation>
        <location evidence="1">Cell membrane</location>
        <topology evidence="1">Single-pass membrane protein</topology>
    </subcellularLocation>
    <subcellularLocation>
        <location evidence="7">Cell membrane</location>
        <topology evidence="7">Single-pass type II membrane protein</topology>
    </subcellularLocation>
</comment>
<proteinExistence type="inferred from homology"/>
<comment type="caution">
    <text evidence="9">The sequence shown here is derived from an EMBL/GenBank/DDBJ whole genome shotgun (WGS) entry which is preliminary data.</text>
</comment>
<keyword evidence="5 8" id="KW-1133">Transmembrane helix</keyword>
<dbReference type="OrthoDB" id="9798629at2"/>
<reference evidence="9 10" key="1">
    <citation type="submission" date="2019-03" db="EMBL/GenBank/DDBJ databases">
        <title>Genomic Encyclopedia of Type Strains, Phase IV (KMG-IV): sequencing the most valuable type-strain genomes for metagenomic binning, comparative biology and taxonomic classification.</title>
        <authorList>
            <person name="Goeker M."/>
        </authorList>
    </citation>
    <scope>NUCLEOTIDE SEQUENCE [LARGE SCALE GENOMIC DNA]</scope>
    <source>
        <strain evidence="9 10">DSM 26377</strain>
    </source>
</reference>
<dbReference type="EMBL" id="SOBT01000008">
    <property type="protein sequence ID" value="TDU30992.1"/>
    <property type="molecule type" value="Genomic_DNA"/>
</dbReference>
<dbReference type="GO" id="GO:0022857">
    <property type="term" value="F:transmembrane transporter activity"/>
    <property type="evidence" value="ECO:0007669"/>
    <property type="project" value="InterPro"/>
</dbReference>
<feature type="transmembrane region" description="Helical" evidence="8">
    <location>
        <begin position="20"/>
        <end position="41"/>
    </location>
</feature>
<dbReference type="InterPro" id="IPR003400">
    <property type="entry name" value="ExbD"/>
</dbReference>
<protein>
    <submittedName>
        <fullName evidence="9">Outer membrane transport energization protein ExbD</fullName>
    </submittedName>
</protein>
<evidence type="ECO:0000313" key="9">
    <source>
        <dbReference type="EMBL" id="TDU30992.1"/>
    </source>
</evidence>
<keyword evidence="10" id="KW-1185">Reference proteome</keyword>
<gene>
    <name evidence="9" type="ORF">DFR24_0350</name>
</gene>
<sequence length="141" mass="15173">MAFGSFNSTPNSAPMAEINVIPLVDIMLVLLVIFIITAPLLTHAVKIDLPKAESSPNVLKVDNVQLAIDGQGTVFWNGEVVDDVLLGQRMHAAGELPTHPEIHIHADRNARYETIAQVMSEAAKNGLSKIGFVTDPSHSTP</sequence>
<evidence type="ECO:0000256" key="6">
    <source>
        <dbReference type="ARBA" id="ARBA00023136"/>
    </source>
</evidence>
<evidence type="ECO:0000256" key="3">
    <source>
        <dbReference type="ARBA" id="ARBA00022475"/>
    </source>
</evidence>
<evidence type="ECO:0000256" key="8">
    <source>
        <dbReference type="SAM" id="Phobius"/>
    </source>
</evidence>
<dbReference type="AlphaFoldDB" id="A0A4S3K1V1"/>
<comment type="similarity">
    <text evidence="2 7">Belongs to the ExbD/TolR family.</text>
</comment>
<evidence type="ECO:0000256" key="2">
    <source>
        <dbReference type="ARBA" id="ARBA00005811"/>
    </source>
</evidence>
<evidence type="ECO:0000313" key="10">
    <source>
        <dbReference type="Proteomes" id="UP000295341"/>
    </source>
</evidence>
<evidence type="ECO:0000256" key="4">
    <source>
        <dbReference type="ARBA" id="ARBA00022692"/>
    </source>
</evidence>
<keyword evidence="7" id="KW-0813">Transport</keyword>
<keyword evidence="3" id="KW-1003">Cell membrane</keyword>
<evidence type="ECO:0000256" key="5">
    <source>
        <dbReference type="ARBA" id="ARBA00022989"/>
    </source>
</evidence>
<organism evidence="9 10">
    <name type="scientific">Panacagrimonas perspica</name>
    <dbReference type="NCBI Taxonomy" id="381431"/>
    <lineage>
        <taxon>Bacteria</taxon>
        <taxon>Pseudomonadati</taxon>
        <taxon>Pseudomonadota</taxon>
        <taxon>Gammaproteobacteria</taxon>
        <taxon>Nevskiales</taxon>
        <taxon>Nevskiaceae</taxon>
        <taxon>Panacagrimonas</taxon>
    </lineage>
</organism>
<keyword evidence="6 8" id="KW-0472">Membrane</keyword>
<dbReference type="GO" id="GO:0005886">
    <property type="term" value="C:plasma membrane"/>
    <property type="evidence" value="ECO:0007669"/>
    <property type="project" value="UniProtKB-SubCell"/>
</dbReference>
<dbReference type="PANTHER" id="PTHR30558:SF7">
    <property type="entry name" value="TOL-PAL SYSTEM PROTEIN TOLR"/>
    <property type="match status" value="1"/>
</dbReference>
<dbReference type="RefSeq" id="WP_133879623.1">
    <property type="nucleotide sequence ID" value="NZ_MWIN01000022.1"/>
</dbReference>
<name>A0A4S3K1V1_9GAMM</name>
<dbReference type="GO" id="GO:0015031">
    <property type="term" value="P:protein transport"/>
    <property type="evidence" value="ECO:0007669"/>
    <property type="project" value="UniProtKB-KW"/>
</dbReference>
<dbReference type="PANTHER" id="PTHR30558">
    <property type="entry name" value="EXBD MEMBRANE COMPONENT OF PMF-DRIVEN MACROMOLECULE IMPORT SYSTEM"/>
    <property type="match status" value="1"/>
</dbReference>
<keyword evidence="4 7" id="KW-0812">Transmembrane</keyword>
<accession>A0A4S3K1V1</accession>
<dbReference type="Gene3D" id="3.30.420.270">
    <property type="match status" value="1"/>
</dbReference>
<keyword evidence="7" id="KW-0653">Protein transport</keyword>
<evidence type="ECO:0000256" key="1">
    <source>
        <dbReference type="ARBA" id="ARBA00004162"/>
    </source>
</evidence>